<dbReference type="Gene3D" id="3.40.50.2300">
    <property type="match status" value="2"/>
</dbReference>
<keyword evidence="5" id="KW-0902">Two-component regulatory system</keyword>
<evidence type="ECO:0000256" key="6">
    <source>
        <dbReference type="PROSITE-ProRule" id="PRU00169"/>
    </source>
</evidence>
<feature type="domain" description="Response regulatory" evidence="9">
    <location>
        <begin position="586"/>
        <end position="706"/>
    </location>
</feature>
<dbReference type="CDD" id="cd00156">
    <property type="entry name" value="REC"/>
    <property type="match status" value="1"/>
</dbReference>
<dbReference type="SUPFAM" id="SSF55874">
    <property type="entry name" value="ATPase domain of HSP90 chaperone/DNA topoisomerase II/histidine kinase"/>
    <property type="match status" value="2"/>
</dbReference>
<reference evidence="10 11" key="1">
    <citation type="submission" date="2022-04" db="EMBL/GenBank/DDBJ databases">
        <title>Positive selection, recombination, and allopatry shape intraspecific diversity of widespread and dominant cyanobacteria.</title>
        <authorList>
            <person name="Wei J."/>
            <person name="Shu W."/>
            <person name="Hu C."/>
        </authorList>
    </citation>
    <scope>NUCLEOTIDE SEQUENCE [LARGE SCALE GENOMIC DNA]</scope>
    <source>
        <strain evidence="10 11">GB2-A4</strain>
    </source>
</reference>
<sequence length="722" mass="80019">MSTVLLTLEIRYEQDVVLTRQRVRQIAALIGFDAQDQTRIATAVSEMARNAFQYTGGGRVEFRLEGQSPQSFLIIIRDQGQGIPQLEDVLQGRYQSETGAGRGIVGARQLMDQFQIESLPGRGTTVVLAKQLPRQVAALNSQQITNIVNELVQRSPQNPYEEVQQQNQELLQALAELRKREEQLTQLNRELEDTNRGVVALYTELDEKADSLKRANELKTRFLSNMSHEFRTPLNSIMSLTRLLMDRTDGDLTSEQEKQVTFIRKSAAGLSDLVNDLLDLAKVEAGKTAVHLSTFEVDELFATLRGMLRPLLEHNSSVSLIFEEPIDIPAIHSDEGKVAQILRNFISNALKYTEQGEVRVSAVRAGDRVVLSVADTGIGISPQDLERIFEDFIQIESHLQKRVKGTGLGLPLSRKLAELLGGDVAVTSTPGIGSTFSATIPLVYPHLPEGVPIAQPDWQFDPQRSPVLVVEDHAETLFTYEKYLEGSTYQLIPARTLEHASQALAQVQPVAIVLDILLEGENTWSLLTQLKQDPATRSIPVLVMSVVDNEKQTRNLGADAFLVKPVDRLSLLKQLNMLINQNQQQKLLLIDDDLVARYLLKQQLSQLLPHIPLSILEASNGYEGIRLAQSEQPQAIVLDLVMPEMSGIEVLDQLKQQPATSSIPVIINTSQLLEAEESQILAERTVAILSKENSSAEVAIAKLQEALIKAGLVLEAGEIEHG</sequence>
<keyword evidence="3 6" id="KW-0597">Phosphoprotein</keyword>
<dbReference type="EC" id="2.7.13.3" evidence="2"/>
<dbReference type="InterPro" id="IPR036097">
    <property type="entry name" value="HisK_dim/P_sf"/>
</dbReference>
<evidence type="ECO:0000259" key="8">
    <source>
        <dbReference type="PROSITE" id="PS50109"/>
    </source>
</evidence>
<dbReference type="Proteomes" id="UP001464891">
    <property type="component" value="Unassembled WGS sequence"/>
</dbReference>
<evidence type="ECO:0000256" key="3">
    <source>
        <dbReference type="ARBA" id="ARBA00022553"/>
    </source>
</evidence>
<dbReference type="InterPro" id="IPR003594">
    <property type="entry name" value="HATPase_dom"/>
</dbReference>
<dbReference type="InterPro" id="IPR036890">
    <property type="entry name" value="HATPase_C_sf"/>
</dbReference>
<dbReference type="SUPFAM" id="SSF47384">
    <property type="entry name" value="Homodimeric domain of signal transducing histidine kinase"/>
    <property type="match status" value="1"/>
</dbReference>
<dbReference type="SMART" id="SM00388">
    <property type="entry name" value="HisKA"/>
    <property type="match status" value="1"/>
</dbReference>
<dbReference type="PANTHER" id="PTHR43547:SF2">
    <property type="entry name" value="HYBRID SIGNAL TRANSDUCTION HISTIDINE KINASE C"/>
    <property type="match status" value="1"/>
</dbReference>
<dbReference type="CDD" id="cd16934">
    <property type="entry name" value="HATPase_RsbT-like"/>
    <property type="match status" value="1"/>
</dbReference>
<dbReference type="Gene3D" id="3.30.565.10">
    <property type="entry name" value="Histidine kinase-like ATPase, C-terminal domain"/>
    <property type="match status" value="2"/>
</dbReference>
<dbReference type="Gene3D" id="1.10.287.130">
    <property type="match status" value="1"/>
</dbReference>
<dbReference type="GO" id="GO:0005524">
    <property type="term" value="F:ATP binding"/>
    <property type="evidence" value="ECO:0007669"/>
    <property type="project" value="UniProtKB-KW"/>
</dbReference>
<evidence type="ECO:0000256" key="2">
    <source>
        <dbReference type="ARBA" id="ARBA00012438"/>
    </source>
</evidence>
<comment type="catalytic activity">
    <reaction evidence="1">
        <text>ATP + protein L-histidine = ADP + protein N-phospho-L-histidine.</text>
        <dbReference type="EC" id="2.7.13.3"/>
    </reaction>
</comment>
<keyword evidence="4" id="KW-0808">Transferase</keyword>
<dbReference type="RefSeq" id="WP_190440162.1">
    <property type="nucleotide sequence ID" value="NZ_JAMPKM010000014.1"/>
</dbReference>
<dbReference type="SUPFAM" id="SSF52172">
    <property type="entry name" value="CheY-like"/>
    <property type="match status" value="2"/>
</dbReference>
<keyword evidence="10" id="KW-0547">Nucleotide-binding</keyword>
<evidence type="ECO:0000313" key="11">
    <source>
        <dbReference type="Proteomes" id="UP001464891"/>
    </source>
</evidence>
<evidence type="ECO:0000256" key="1">
    <source>
        <dbReference type="ARBA" id="ARBA00000085"/>
    </source>
</evidence>
<dbReference type="Pfam" id="PF00512">
    <property type="entry name" value="HisKA"/>
    <property type="match status" value="1"/>
</dbReference>
<evidence type="ECO:0000259" key="9">
    <source>
        <dbReference type="PROSITE" id="PS50110"/>
    </source>
</evidence>
<dbReference type="InterPro" id="IPR005467">
    <property type="entry name" value="His_kinase_dom"/>
</dbReference>
<dbReference type="PANTHER" id="PTHR43547">
    <property type="entry name" value="TWO-COMPONENT HISTIDINE KINASE"/>
    <property type="match status" value="1"/>
</dbReference>
<organism evidence="10 11">
    <name type="scientific">Trichocoleus desertorum GB2-A4</name>
    <dbReference type="NCBI Taxonomy" id="2933944"/>
    <lineage>
        <taxon>Bacteria</taxon>
        <taxon>Bacillati</taxon>
        <taxon>Cyanobacteriota</taxon>
        <taxon>Cyanophyceae</taxon>
        <taxon>Leptolyngbyales</taxon>
        <taxon>Trichocoleusaceae</taxon>
        <taxon>Trichocoleus</taxon>
    </lineage>
</organism>
<proteinExistence type="predicted"/>
<evidence type="ECO:0000256" key="7">
    <source>
        <dbReference type="SAM" id="Coils"/>
    </source>
</evidence>
<protein>
    <recommendedName>
        <fullName evidence="2">histidine kinase</fullName>
        <ecNumber evidence="2">2.7.13.3</ecNumber>
    </recommendedName>
</protein>
<dbReference type="Pfam" id="PF13581">
    <property type="entry name" value="HATPase_c_2"/>
    <property type="match status" value="1"/>
</dbReference>
<dbReference type="InterPro" id="IPR001789">
    <property type="entry name" value="Sig_transdc_resp-reg_receiver"/>
</dbReference>
<dbReference type="Pfam" id="PF00072">
    <property type="entry name" value="Response_reg"/>
    <property type="match status" value="2"/>
</dbReference>
<feature type="modified residue" description="4-aspartylphosphate" evidence="6">
    <location>
        <position position="639"/>
    </location>
</feature>
<keyword evidence="4" id="KW-0418">Kinase</keyword>
<dbReference type="EMBL" id="JAMPKM010000014">
    <property type="protein sequence ID" value="MEP0819430.1"/>
    <property type="molecule type" value="Genomic_DNA"/>
</dbReference>
<evidence type="ECO:0000256" key="4">
    <source>
        <dbReference type="ARBA" id="ARBA00022777"/>
    </source>
</evidence>
<dbReference type="PRINTS" id="PR00344">
    <property type="entry name" value="BCTRLSENSOR"/>
</dbReference>
<dbReference type="PROSITE" id="PS50110">
    <property type="entry name" value="RESPONSE_REGULATORY"/>
    <property type="match status" value="2"/>
</dbReference>
<feature type="domain" description="Response regulatory" evidence="9">
    <location>
        <begin position="466"/>
        <end position="579"/>
    </location>
</feature>
<feature type="domain" description="Histidine kinase" evidence="8">
    <location>
        <begin position="225"/>
        <end position="444"/>
    </location>
</feature>
<dbReference type="CDD" id="cd00082">
    <property type="entry name" value="HisKA"/>
    <property type="match status" value="1"/>
</dbReference>
<keyword evidence="10" id="KW-0067">ATP-binding</keyword>
<keyword evidence="11" id="KW-1185">Reference proteome</keyword>
<dbReference type="SMART" id="SM00448">
    <property type="entry name" value="REC"/>
    <property type="match status" value="2"/>
</dbReference>
<feature type="modified residue" description="4-aspartylphosphate" evidence="6">
    <location>
        <position position="515"/>
    </location>
</feature>
<name>A0ABV0JCC1_9CYAN</name>
<dbReference type="InterPro" id="IPR003661">
    <property type="entry name" value="HisK_dim/P_dom"/>
</dbReference>
<accession>A0ABV0JCC1</accession>
<dbReference type="PROSITE" id="PS50109">
    <property type="entry name" value="HIS_KIN"/>
    <property type="match status" value="1"/>
</dbReference>
<dbReference type="InterPro" id="IPR011006">
    <property type="entry name" value="CheY-like_superfamily"/>
</dbReference>
<gene>
    <name evidence="10" type="ORF">NC998_20220</name>
</gene>
<keyword evidence="7" id="KW-0175">Coiled coil</keyword>
<dbReference type="SMART" id="SM00387">
    <property type="entry name" value="HATPase_c"/>
    <property type="match status" value="2"/>
</dbReference>
<dbReference type="Pfam" id="PF02518">
    <property type="entry name" value="HATPase_c"/>
    <property type="match status" value="1"/>
</dbReference>
<feature type="coiled-coil region" evidence="7">
    <location>
        <begin position="160"/>
        <end position="197"/>
    </location>
</feature>
<comment type="caution">
    <text evidence="10">The sequence shown here is derived from an EMBL/GenBank/DDBJ whole genome shotgun (WGS) entry which is preliminary data.</text>
</comment>
<dbReference type="InterPro" id="IPR004358">
    <property type="entry name" value="Sig_transdc_His_kin-like_C"/>
</dbReference>
<evidence type="ECO:0000313" key="10">
    <source>
        <dbReference type="EMBL" id="MEP0819430.1"/>
    </source>
</evidence>
<dbReference type="CDD" id="cd16922">
    <property type="entry name" value="HATPase_EvgS-ArcB-TorS-like"/>
    <property type="match status" value="1"/>
</dbReference>
<evidence type="ECO:0000256" key="5">
    <source>
        <dbReference type="ARBA" id="ARBA00023012"/>
    </source>
</evidence>